<keyword evidence="4" id="KW-1185">Reference proteome</keyword>
<evidence type="ECO:0008006" key="5">
    <source>
        <dbReference type="Google" id="ProtNLM"/>
    </source>
</evidence>
<keyword evidence="2" id="KW-0732">Signal</keyword>
<proteinExistence type="predicted"/>
<dbReference type="PROSITE" id="PS51257">
    <property type="entry name" value="PROKAR_LIPOPROTEIN"/>
    <property type="match status" value="1"/>
</dbReference>
<feature type="compositionally biased region" description="Low complexity" evidence="1">
    <location>
        <begin position="52"/>
        <end position="68"/>
    </location>
</feature>
<gene>
    <name evidence="3" type="ORF">ACFP0N_33990</name>
</gene>
<name>A0ABW1F9J9_9ACTN</name>
<dbReference type="RefSeq" id="WP_313761633.1">
    <property type="nucleotide sequence ID" value="NZ_JBHSOD010000069.1"/>
</dbReference>
<reference evidence="4" key="1">
    <citation type="journal article" date="2019" name="Int. J. Syst. Evol. Microbiol.">
        <title>The Global Catalogue of Microorganisms (GCM) 10K type strain sequencing project: providing services to taxonomists for standard genome sequencing and annotation.</title>
        <authorList>
            <consortium name="The Broad Institute Genomics Platform"/>
            <consortium name="The Broad Institute Genome Sequencing Center for Infectious Disease"/>
            <person name="Wu L."/>
            <person name="Ma J."/>
        </authorList>
    </citation>
    <scope>NUCLEOTIDE SEQUENCE [LARGE SCALE GENOMIC DNA]</scope>
    <source>
        <strain evidence="4">CGMCC 4.1469</strain>
    </source>
</reference>
<evidence type="ECO:0000256" key="2">
    <source>
        <dbReference type="SAM" id="SignalP"/>
    </source>
</evidence>
<accession>A0ABW1F9J9</accession>
<dbReference type="Proteomes" id="UP001596067">
    <property type="component" value="Unassembled WGS sequence"/>
</dbReference>
<evidence type="ECO:0000256" key="1">
    <source>
        <dbReference type="SAM" id="MobiDB-lite"/>
    </source>
</evidence>
<organism evidence="3 4">
    <name type="scientific">Kitasatospora aburaviensis</name>
    <dbReference type="NCBI Taxonomy" id="67265"/>
    <lineage>
        <taxon>Bacteria</taxon>
        <taxon>Bacillati</taxon>
        <taxon>Actinomycetota</taxon>
        <taxon>Actinomycetes</taxon>
        <taxon>Kitasatosporales</taxon>
        <taxon>Streptomycetaceae</taxon>
        <taxon>Kitasatospora</taxon>
    </lineage>
</organism>
<comment type="caution">
    <text evidence="3">The sequence shown here is derived from an EMBL/GenBank/DDBJ whole genome shotgun (WGS) entry which is preliminary data.</text>
</comment>
<evidence type="ECO:0000313" key="4">
    <source>
        <dbReference type="Proteomes" id="UP001596067"/>
    </source>
</evidence>
<evidence type="ECO:0000313" key="3">
    <source>
        <dbReference type="EMBL" id="MFC5889986.1"/>
    </source>
</evidence>
<sequence length="68" mass="6489">MSRRPAAALAAVLLAGAAMLTACGPAGGDGDAKSGRADSSQVDDMQQKLDAAESAAAQADADAAADNG</sequence>
<protein>
    <recommendedName>
        <fullName evidence="5">Lipoprotein</fullName>
    </recommendedName>
</protein>
<dbReference type="EMBL" id="JBHSOD010000069">
    <property type="protein sequence ID" value="MFC5889986.1"/>
    <property type="molecule type" value="Genomic_DNA"/>
</dbReference>
<feature type="signal peptide" evidence="2">
    <location>
        <begin position="1"/>
        <end position="22"/>
    </location>
</feature>
<feature type="region of interest" description="Disordered" evidence="1">
    <location>
        <begin position="25"/>
        <end position="68"/>
    </location>
</feature>
<feature type="chain" id="PRO_5046085916" description="Lipoprotein" evidence="2">
    <location>
        <begin position="23"/>
        <end position="68"/>
    </location>
</feature>